<comment type="caution">
    <text evidence="4">The sequence shown here is derived from an EMBL/GenBank/DDBJ whole genome shotgun (WGS) entry which is preliminary data.</text>
</comment>
<dbReference type="Proteomes" id="UP000014216">
    <property type="component" value="Unassembled WGS sequence"/>
</dbReference>
<keyword evidence="2" id="KW-1133">Transmembrane helix</keyword>
<dbReference type="SUPFAM" id="SSF56112">
    <property type="entry name" value="Protein kinase-like (PK-like)"/>
    <property type="match status" value="1"/>
</dbReference>
<evidence type="ECO:0000313" key="4">
    <source>
        <dbReference type="EMBL" id="EMS77205.1"/>
    </source>
</evidence>
<dbReference type="Gene3D" id="1.10.510.10">
    <property type="entry name" value="Transferase(Phosphotransferase) domain 1"/>
    <property type="match status" value="1"/>
</dbReference>
<feature type="transmembrane region" description="Helical" evidence="2">
    <location>
        <begin position="495"/>
        <end position="516"/>
    </location>
</feature>
<reference evidence="4 5" key="1">
    <citation type="journal article" date="2013" name="Genome Announc.">
        <title>Draft Genome Sequence of Desulfotignum phosphitoxidans DSM 13687 Strain FiPS-3.</title>
        <authorList>
            <person name="Poehlein A."/>
            <person name="Daniel R."/>
            <person name="Simeonova D.D."/>
        </authorList>
    </citation>
    <scope>NUCLEOTIDE SEQUENCE [LARGE SCALE GENOMIC DNA]</scope>
    <source>
        <strain evidence="4 5">DSM 13687</strain>
    </source>
</reference>
<dbReference type="Pfam" id="PF03109">
    <property type="entry name" value="ABC1"/>
    <property type="match status" value="1"/>
</dbReference>
<dbReference type="OrthoDB" id="9795390at2"/>
<dbReference type="GO" id="GO:0004672">
    <property type="term" value="F:protein kinase activity"/>
    <property type="evidence" value="ECO:0007669"/>
    <property type="project" value="InterPro"/>
</dbReference>
<dbReference type="PANTHER" id="PTHR10566">
    <property type="entry name" value="CHAPERONE-ACTIVITY OF BC1 COMPLEX CABC1 -RELATED"/>
    <property type="match status" value="1"/>
</dbReference>
<dbReference type="RefSeq" id="WP_006968794.1">
    <property type="nucleotide sequence ID" value="NZ_APJX01000020.1"/>
</dbReference>
<dbReference type="PROSITE" id="PS50011">
    <property type="entry name" value="PROTEIN_KINASE_DOM"/>
    <property type="match status" value="1"/>
</dbReference>
<evidence type="ECO:0000259" key="3">
    <source>
        <dbReference type="PROSITE" id="PS50011"/>
    </source>
</evidence>
<keyword evidence="2" id="KW-0812">Transmembrane</keyword>
<dbReference type="CDD" id="cd05121">
    <property type="entry name" value="ABC1_ADCK3-like"/>
    <property type="match status" value="1"/>
</dbReference>
<dbReference type="PANTHER" id="PTHR10566:SF113">
    <property type="entry name" value="PROTEIN ACTIVITY OF BC1 COMPLEX KINASE 7, CHLOROPLASTIC"/>
    <property type="match status" value="1"/>
</dbReference>
<dbReference type="PATRIC" id="fig|1286635.3.peg.4857"/>
<keyword evidence="5" id="KW-1185">Reference proteome</keyword>
<dbReference type="InterPro" id="IPR000719">
    <property type="entry name" value="Prot_kinase_dom"/>
</dbReference>
<proteinExistence type="inferred from homology"/>
<protein>
    <submittedName>
        <fullName evidence="4">ABC-1 domain-containing protein</fullName>
    </submittedName>
</protein>
<evidence type="ECO:0000256" key="2">
    <source>
        <dbReference type="SAM" id="Phobius"/>
    </source>
</evidence>
<feature type="domain" description="Protein kinase" evidence="3">
    <location>
        <begin position="90"/>
        <end position="429"/>
    </location>
</feature>
<organism evidence="4 5">
    <name type="scientific">Desulfotignum phosphitoxidans DSM 13687</name>
    <dbReference type="NCBI Taxonomy" id="1286635"/>
    <lineage>
        <taxon>Bacteria</taxon>
        <taxon>Pseudomonadati</taxon>
        <taxon>Thermodesulfobacteriota</taxon>
        <taxon>Desulfobacteria</taxon>
        <taxon>Desulfobacterales</taxon>
        <taxon>Desulfobacteraceae</taxon>
        <taxon>Desulfotignum</taxon>
    </lineage>
</organism>
<feature type="transmembrane region" description="Helical" evidence="2">
    <location>
        <begin position="528"/>
        <end position="546"/>
    </location>
</feature>
<evidence type="ECO:0000313" key="5">
    <source>
        <dbReference type="Proteomes" id="UP000014216"/>
    </source>
</evidence>
<dbReference type="AlphaFoldDB" id="S0FRA7"/>
<dbReference type="EMBL" id="APJX01000020">
    <property type="protein sequence ID" value="EMS77205.1"/>
    <property type="molecule type" value="Genomic_DNA"/>
</dbReference>
<dbReference type="InterPro" id="IPR004147">
    <property type="entry name" value="ABC1_dom"/>
</dbReference>
<gene>
    <name evidence="4" type="ORF">Dpo_20c00110</name>
</gene>
<dbReference type="GO" id="GO:0005524">
    <property type="term" value="F:ATP binding"/>
    <property type="evidence" value="ECO:0007669"/>
    <property type="project" value="InterPro"/>
</dbReference>
<accession>S0FRA7</accession>
<sequence length="551" mass="61912">MEFKTFTHLARLKDMAMIMARFGFGDLVQRLDLPVKHLVHTISPETDTDTDVYQRIRMVIEELGPTFVKLGQILSMRPDILPVPMIRELTKLQDAVGTISFDEVKQVLEQEFDTPLEKLFRSFDPKPLAAASLSQVHKAIHPTLNRVVAVKIRRPGIVKTVETDLSILEVLAEKIHNNMESMQVYDLPGIVATNRRTLLKEMDFSREGRYIQIAKSKIESGSDIVIPDVFTEYNTPKVLVTAFIKGTKITSHMDLPAEERKALAVSGMQSAVLQILEHGFYHADPHPGNMVITVDKRLCLMDWGMVGRLTPEERNDLLFFIRAAVDNDSRKLAQMVLSIATARKSVNARQLEKDLMEIMDVYLSLPLKQIRVGSLLEDLVGVLKSHALRLPPDMSIVIKALITVEGTARMLYPELDVISEAKPHVHRLVSRQYSKGYIWQRLRSNVSAMWGLQQHLPQTVSAILKKIEHDDVTIGFDHKNLNPLQKALESSFNRLTLGIVLGAMIMGSSMIITTGVGPLLFGYPALGMAGYLISAVIGLWLIITIIRGKEY</sequence>
<dbReference type="InterPro" id="IPR050154">
    <property type="entry name" value="UbiB_kinase"/>
</dbReference>
<dbReference type="InterPro" id="IPR011009">
    <property type="entry name" value="Kinase-like_dom_sf"/>
</dbReference>
<keyword evidence="2" id="KW-0472">Membrane</keyword>
<name>S0FRA7_9BACT</name>
<evidence type="ECO:0000256" key="1">
    <source>
        <dbReference type="ARBA" id="ARBA00009670"/>
    </source>
</evidence>
<comment type="similarity">
    <text evidence="1">Belongs to the protein kinase superfamily. ADCK protein kinase family.</text>
</comment>